<dbReference type="Proteomes" id="UP000198717">
    <property type="component" value="Unassembled WGS sequence"/>
</dbReference>
<evidence type="ECO:0000313" key="4">
    <source>
        <dbReference type="Proteomes" id="UP000198717"/>
    </source>
</evidence>
<evidence type="ECO:0000313" key="5">
    <source>
        <dbReference type="Proteomes" id="UP000321224"/>
    </source>
</evidence>
<accession>A0A511HJ01</accession>
<feature type="chain" id="PRO_5022855293" description="Lipoprotein" evidence="1">
    <location>
        <begin position="25"/>
        <end position="138"/>
    </location>
</feature>
<reference evidence="2 5" key="2">
    <citation type="submission" date="2019-07" db="EMBL/GenBank/DDBJ databases">
        <title>Whole genome shotgun sequence of Myxococcus virescens NBRC 100334.</title>
        <authorList>
            <person name="Hosoyama A."/>
            <person name="Uohara A."/>
            <person name="Ohji S."/>
            <person name="Ichikawa N."/>
        </authorList>
    </citation>
    <scope>NUCLEOTIDE SEQUENCE [LARGE SCALE GENOMIC DNA]</scope>
    <source>
        <strain evidence="2 5">NBRC 100334</strain>
    </source>
</reference>
<sequence length="138" mass="14143">MKTGSLLLAVTTMLLMAACGPVDAPAPGVAAEELGQSTAELHTCTNSCSATGGPSISCTGNSCSSASNYVVCDGQYTYCQQPPPPGPCADFTLHCPGSSTILRCPTQTQVCMEWTSCSIQCDGVERRCPTPSGTVCPL</sequence>
<evidence type="ECO:0000313" key="3">
    <source>
        <dbReference type="EMBL" id="SDE51715.1"/>
    </source>
</evidence>
<dbReference type="AlphaFoldDB" id="A0A511HJ01"/>
<reference evidence="3 4" key="1">
    <citation type="submission" date="2016-10" db="EMBL/GenBank/DDBJ databases">
        <authorList>
            <person name="Varghese N."/>
            <person name="Submissions S."/>
        </authorList>
    </citation>
    <scope>NUCLEOTIDE SEQUENCE [LARGE SCALE GENOMIC DNA]</scope>
    <source>
        <strain evidence="3 4">DSM 2260</strain>
    </source>
</reference>
<keyword evidence="1" id="KW-0732">Signal</keyword>
<name>A0A511HJ01_9BACT</name>
<protein>
    <recommendedName>
        <fullName evidence="6">Lipoprotein</fullName>
    </recommendedName>
</protein>
<gene>
    <name evidence="2" type="ORF">MVI01_53450</name>
    <name evidence="3" type="ORF">SAMN04488504_1087</name>
</gene>
<dbReference type="RefSeq" id="WP_143043168.1">
    <property type="nucleotide sequence ID" value="NZ_BJVY01000036.1"/>
</dbReference>
<proteinExistence type="predicted"/>
<evidence type="ECO:0000313" key="2">
    <source>
        <dbReference type="EMBL" id="GEL73561.1"/>
    </source>
</evidence>
<dbReference type="EMBL" id="FNAJ01000008">
    <property type="protein sequence ID" value="SDE51715.1"/>
    <property type="molecule type" value="Genomic_DNA"/>
</dbReference>
<evidence type="ECO:0000256" key="1">
    <source>
        <dbReference type="SAM" id="SignalP"/>
    </source>
</evidence>
<dbReference type="PROSITE" id="PS51257">
    <property type="entry name" value="PROKAR_LIPOPROTEIN"/>
    <property type="match status" value="1"/>
</dbReference>
<dbReference type="EMBL" id="BJVY01000036">
    <property type="protein sequence ID" value="GEL73561.1"/>
    <property type="molecule type" value="Genomic_DNA"/>
</dbReference>
<dbReference type="Proteomes" id="UP000321224">
    <property type="component" value="Unassembled WGS sequence"/>
</dbReference>
<feature type="signal peptide" evidence="1">
    <location>
        <begin position="1"/>
        <end position="24"/>
    </location>
</feature>
<comment type="caution">
    <text evidence="2">The sequence shown here is derived from an EMBL/GenBank/DDBJ whole genome shotgun (WGS) entry which is preliminary data.</text>
</comment>
<organism evidence="2 5">
    <name type="scientific">Myxococcus virescens</name>
    <dbReference type="NCBI Taxonomy" id="83456"/>
    <lineage>
        <taxon>Bacteria</taxon>
        <taxon>Pseudomonadati</taxon>
        <taxon>Myxococcota</taxon>
        <taxon>Myxococcia</taxon>
        <taxon>Myxococcales</taxon>
        <taxon>Cystobacterineae</taxon>
        <taxon>Myxococcaceae</taxon>
        <taxon>Myxococcus</taxon>
    </lineage>
</organism>
<keyword evidence="4" id="KW-1185">Reference proteome</keyword>
<evidence type="ECO:0008006" key="6">
    <source>
        <dbReference type="Google" id="ProtNLM"/>
    </source>
</evidence>